<feature type="compositionally biased region" description="Low complexity" evidence="5">
    <location>
        <begin position="716"/>
        <end position="725"/>
    </location>
</feature>
<dbReference type="GO" id="GO:0031941">
    <property type="term" value="C:filamentous actin"/>
    <property type="evidence" value="ECO:0007669"/>
    <property type="project" value="TreeGrafter"/>
</dbReference>
<dbReference type="GO" id="GO:0051371">
    <property type="term" value="F:muscle alpha-actinin binding"/>
    <property type="evidence" value="ECO:0007669"/>
    <property type="project" value="TreeGrafter"/>
</dbReference>
<sequence>MAASTALPQFSPAASQYSQLLSPGVESIQQLGDLLMPAGVQNTPTFSTLPAELQNFLAQRGFSSQTAVPSPFVLSNKSMTTSHGVTENGDTFTQQHYTVNTHEWYTPMMLMKEAGDEPPLRAVTSQFQNEKPRFSTEKPSSEAPNLAEIKSALEALYAKAYAEQVARAQAQDPEAAQPPQAQNPSVFRSSEVEAKPSLLPQTRAQDSEARNEATSRPSFPTFATYSVDPLAQGQAHAQLSQQVQAAQQLRSQTHAQPHQHAQAVQRPAEVKPVDFQYSSPSPPSFEAPQNEKPTDGAPSTRRTALMRSMFEKAPPTPTIVPGVAKKEQQQNGSGGGAARVWRPEITANTEMSKFQDTTHSVPPFKVSLEHNNSSVPPKGFNQAAYPFNTDPRVKHLQYNSPMGLYSNSAAAEQYAQQTQGIVQHDSSVANARDQPAYLRSETLKVLKEQENGHGSQRNTHGLPVCYVCTKPILGLMAQAAGHQLHADCLACATCGSSLKNIGHHFIDGKFYCDIHQRLKRATSTGPSDPNLMARTPPTAAQPTRPVEPARGNYQPDLGINRRPLSVSPNPNQWSTSQQSLNVSVGTPRTQGVISPSNRGVPSSQMYGAELAGRGGSAGRATQELTVPDEHVPASLRAAVSPRRRARLPREWPPTKAQVKTTPYWNTELHQAADVEPPRTGGATVSLQDAVQAMDDHPEAEPPARPSPRRLLIVERSPSAASARPPISGSTRQRPSSVQLEPVAGGSFKPVTSSAAEPDKAGFRPVKHDPVASSTFQGTNRLADFPPQPILKTDAITSPRQDPDESSEPSSLSEPAAHLAVHVTQTTQTSPGLVATETKPEEVAKPEAKKKLQKKPGRKDPRRLTAIYNPNAPVDEVEKPKQRSQTVTVELDPRRTSQPEVVQAPRVDTNLASKPSIQSITSPRPFKPYQPEKLVEKPPSPKIGPVKAVGSDLWAPEAQKRQQGTQKAETAFKAQQQQQGSQKAEASSQVQSQQRNQSVQRAEAASQASQVQKRQQGVQLNAAAAQVSQAQAQQHLQGVQQAPHGFIGINITSRPFKAPEPADFPSHQKRFSSSGSFDTPEARPSDLGGLPPLMKGKQVITPQGSPFATLTRRTTNHRTPSPVLNISIEPIPPKPAGQAGPAGHPSQASTLPRSFKGAGEAEAQTLSRNYKGVGEVDAQILTRHRQSPVMGLQSLGKRTPSPSLKKLIQQDSRQLEMSPMRLSRQGSLQEPNYGDWAKVSEVVDESDIMTDTSRRSDESANAAASELSDVVVEQQRLPERLLNQYDVDESELVKIRRSQKKDVEDTDITDIDSEDEKERWMREELELARKEELMAQMLDWERNVKPKSNSQDSTARHSQPVLRSTPNSASQSYSRNSVPTADITTNWEGTLRKQGAPEGHVQPGLRSTPNSGKSTAFSRNSRQDPEISTNWEGTFRRPTAPEQTHSPIIKPNVGRQQLRAVQPESIDENTNWDEKSERDTVSMMSESDEWRRQAMQLLDDEGQMDRDMMIVSQLHEQLEECRGMDDADRKRAIHCMKRHQKTLGDQRLHGLLDSAISFVSQMDTKQRKVAEHQGGPGSTPYPPQRKNFGNVQEHPANPLTTSAEEREILEELGRLDMALDGVPEPPVRAGGPIIPEIDYPMDSPVAPRRNYQTLPIKTEQLSHVLDELHSIMRPRSSDFIVRKLEARQREEQEEQQQAAPNSFANRSAQQTTTTRTESHTLNQPVQGGKVPYCEACRQQIRGAFVLAQGLSWCPEHFICANTSCGRRLLECGFVEENGQKFCENCFESNIAPRCAKCTRPIVSDCLNALQKKWHPQCFTCAHCSKPFGNSAFYLEQGSPYCENDWNRLFTTKCYQCTYPIEAGDRWVEALGHAYHSNCFNCTRCNVNLEGESFYAKNGEPFCKLHA</sequence>
<feature type="compositionally biased region" description="Polar residues" evidence="5">
    <location>
        <begin position="1699"/>
        <end position="1709"/>
    </location>
</feature>
<evidence type="ECO:0000259" key="6">
    <source>
        <dbReference type="PROSITE" id="PS50023"/>
    </source>
</evidence>
<dbReference type="FunFam" id="2.10.110.10:FF:000020">
    <property type="entry name" value="PDZ and LIM domain protein 5"/>
    <property type="match status" value="1"/>
</dbReference>
<evidence type="ECO:0000256" key="4">
    <source>
        <dbReference type="PROSITE-ProRule" id="PRU00125"/>
    </source>
</evidence>
<accession>A0AA36D3S1</accession>
<feature type="non-terminal residue" evidence="7">
    <location>
        <position position="1"/>
    </location>
</feature>
<keyword evidence="8" id="KW-1185">Reference proteome</keyword>
<feature type="region of interest" description="Disordered" evidence="5">
    <location>
        <begin position="1050"/>
        <end position="1161"/>
    </location>
</feature>
<feature type="compositionally biased region" description="Polar residues" evidence="5">
    <location>
        <begin position="1345"/>
        <end position="1387"/>
    </location>
</feature>
<evidence type="ECO:0000256" key="5">
    <source>
        <dbReference type="SAM" id="MobiDB-lite"/>
    </source>
</evidence>
<feature type="compositionally biased region" description="Low complexity" evidence="5">
    <location>
        <begin position="1135"/>
        <end position="1144"/>
    </location>
</feature>
<evidence type="ECO:0000313" key="7">
    <source>
        <dbReference type="EMBL" id="CAJ0580543.1"/>
    </source>
</evidence>
<dbReference type="SUPFAM" id="SSF57716">
    <property type="entry name" value="Glucocorticoid receptor-like (DNA-binding domain)"/>
    <property type="match status" value="3"/>
</dbReference>
<feature type="compositionally biased region" description="Basic and acidic residues" evidence="5">
    <location>
        <begin position="837"/>
        <end position="849"/>
    </location>
</feature>
<feature type="compositionally biased region" description="Low complexity" evidence="5">
    <location>
        <begin position="236"/>
        <end position="265"/>
    </location>
</feature>
<name>A0AA36D3S1_9BILA</name>
<dbReference type="GO" id="GO:0001725">
    <property type="term" value="C:stress fiber"/>
    <property type="evidence" value="ECO:0007669"/>
    <property type="project" value="TreeGrafter"/>
</dbReference>
<feature type="region of interest" description="Disordered" evidence="5">
    <location>
        <begin position="169"/>
        <end position="222"/>
    </location>
</feature>
<dbReference type="Pfam" id="PF00412">
    <property type="entry name" value="LIM"/>
    <property type="match status" value="4"/>
</dbReference>
<feature type="domain" description="LIM zinc-binding" evidence="6">
    <location>
        <begin position="1851"/>
        <end position="1905"/>
    </location>
</feature>
<evidence type="ECO:0000313" key="8">
    <source>
        <dbReference type="Proteomes" id="UP001177023"/>
    </source>
</evidence>
<keyword evidence="2 4" id="KW-0862">Zinc</keyword>
<proteinExistence type="predicted"/>
<feature type="compositionally biased region" description="Basic and acidic residues" evidence="5">
    <location>
        <begin position="756"/>
        <end position="769"/>
    </location>
</feature>
<feature type="region of interest" description="Disordered" evidence="5">
    <location>
        <begin position="1295"/>
        <end position="1318"/>
    </location>
</feature>
<dbReference type="GO" id="GO:0061061">
    <property type="term" value="P:muscle structure development"/>
    <property type="evidence" value="ECO:0007669"/>
    <property type="project" value="TreeGrafter"/>
</dbReference>
<feature type="region of interest" description="Disordered" evidence="5">
    <location>
        <begin position="716"/>
        <end position="1009"/>
    </location>
</feature>
<dbReference type="EMBL" id="CATQJA010002659">
    <property type="protein sequence ID" value="CAJ0580543.1"/>
    <property type="molecule type" value="Genomic_DNA"/>
</dbReference>
<dbReference type="InterPro" id="IPR050604">
    <property type="entry name" value="PDZ-LIM_domain"/>
</dbReference>
<dbReference type="InterPro" id="IPR001781">
    <property type="entry name" value="Znf_LIM"/>
</dbReference>
<dbReference type="CDD" id="cd09461">
    <property type="entry name" value="LIM3_Enigma_like_1"/>
    <property type="match status" value="1"/>
</dbReference>
<dbReference type="FunFam" id="2.10.110.10:FF:000069">
    <property type="entry name" value="Uncharacterized protein, isoform Z"/>
    <property type="match status" value="1"/>
</dbReference>
<feature type="compositionally biased region" description="Polar residues" evidence="5">
    <location>
        <begin position="909"/>
        <end position="921"/>
    </location>
</feature>
<evidence type="ECO:0000256" key="2">
    <source>
        <dbReference type="ARBA" id="ARBA00022833"/>
    </source>
</evidence>
<dbReference type="CDD" id="cd09455">
    <property type="entry name" value="LIM1_Enigma_like_1"/>
    <property type="match status" value="1"/>
</dbReference>
<feature type="domain" description="LIM zinc-binding" evidence="6">
    <location>
        <begin position="1791"/>
        <end position="1850"/>
    </location>
</feature>
<dbReference type="PANTHER" id="PTHR24214:SF38">
    <property type="entry name" value="PDZ AND LIM DOMAIN PROTEIN ZASP-RELATED"/>
    <property type="match status" value="1"/>
</dbReference>
<dbReference type="Gene3D" id="2.10.110.10">
    <property type="entry name" value="Cysteine Rich Protein"/>
    <property type="match status" value="4"/>
</dbReference>
<feature type="compositionally biased region" description="Low complexity" evidence="5">
    <location>
        <begin position="964"/>
        <end position="1000"/>
    </location>
</feature>
<feature type="region of interest" description="Disordered" evidence="5">
    <location>
        <begin position="1340"/>
        <end position="1447"/>
    </location>
</feature>
<keyword evidence="3 4" id="KW-0440">LIM domain</keyword>
<feature type="compositionally biased region" description="Polar residues" evidence="5">
    <location>
        <begin position="727"/>
        <end position="738"/>
    </location>
</feature>
<feature type="domain" description="LIM zinc-binding" evidence="6">
    <location>
        <begin position="463"/>
        <end position="522"/>
    </location>
</feature>
<dbReference type="GO" id="GO:0030018">
    <property type="term" value="C:Z disc"/>
    <property type="evidence" value="ECO:0007669"/>
    <property type="project" value="TreeGrafter"/>
</dbReference>
<feature type="region of interest" description="Disordered" evidence="5">
    <location>
        <begin position="236"/>
        <end position="300"/>
    </location>
</feature>
<gene>
    <name evidence="7" type="ORF">MSPICULIGERA_LOCUS18741</name>
</gene>
<dbReference type="PANTHER" id="PTHR24214">
    <property type="entry name" value="PDZ AND LIM DOMAIN PROTEIN ZASP"/>
    <property type="match status" value="1"/>
</dbReference>
<feature type="region of interest" description="Disordered" evidence="5">
    <location>
        <begin position="568"/>
        <end position="603"/>
    </location>
</feature>
<dbReference type="Proteomes" id="UP001177023">
    <property type="component" value="Unassembled WGS sequence"/>
</dbReference>
<feature type="region of interest" description="Disordered" evidence="5">
    <location>
        <begin position="1466"/>
        <end position="1486"/>
    </location>
</feature>
<dbReference type="PROSITE" id="PS00478">
    <property type="entry name" value="LIM_DOMAIN_1"/>
    <property type="match status" value="2"/>
</dbReference>
<organism evidence="7 8">
    <name type="scientific">Mesorhabditis spiculigera</name>
    <dbReference type="NCBI Taxonomy" id="96644"/>
    <lineage>
        <taxon>Eukaryota</taxon>
        <taxon>Metazoa</taxon>
        <taxon>Ecdysozoa</taxon>
        <taxon>Nematoda</taxon>
        <taxon>Chromadorea</taxon>
        <taxon>Rhabditida</taxon>
        <taxon>Rhabditina</taxon>
        <taxon>Rhabditomorpha</taxon>
        <taxon>Rhabditoidea</taxon>
        <taxon>Rhabditidae</taxon>
        <taxon>Mesorhabditinae</taxon>
        <taxon>Mesorhabditis</taxon>
    </lineage>
</organism>
<feature type="region of interest" description="Disordered" evidence="5">
    <location>
        <begin position="1686"/>
        <end position="1722"/>
    </location>
</feature>
<dbReference type="SMART" id="SM00735">
    <property type="entry name" value="ZM"/>
    <property type="match status" value="1"/>
</dbReference>
<protein>
    <recommendedName>
        <fullName evidence="6">LIM zinc-binding domain-containing protein</fullName>
    </recommendedName>
</protein>
<feature type="compositionally biased region" description="Acidic residues" evidence="5">
    <location>
        <begin position="1303"/>
        <end position="1314"/>
    </location>
</feature>
<dbReference type="PROSITE" id="PS50023">
    <property type="entry name" value="LIM_DOMAIN_2"/>
    <property type="match status" value="3"/>
</dbReference>
<dbReference type="GO" id="GO:0003779">
    <property type="term" value="F:actin binding"/>
    <property type="evidence" value="ECO:0007669"/>
    <property type="project" value="TreeGrafter"/>
</dbReference>
<feature type="compositionally biased region" description="Polar residues" evidence="5">
    <location>
        <begin position="1099"/>
        <end position="1123"/>
    </location>
</feature>
<feature type="compositionally biased region" description="Polar residues" evidence="5">
    <location>
        <begin position="1404"/>
        <end position="1431"/>
    </location>
</feature>
<keyword evidence="1 4" id="KW-0479">Metal-binding</keyword>
<feature type="region of interest" description="Disordered" evidence="5">
    <location>
        <begin position="1562"/>
        <end position="1600"/>
    </location>
</feature>
<dbReference type="GO" id="GO:0046872">
    <property type="term" value="F:metal ion binding"/>
    <property type="evidence" value="ECO:0007669"/>
    <property type="project" value="UniProtKB-KW"/>
</dbReference>
<feature type="region of interest" description="Disordered" evidence="5">
    <location>
        <begin position="522"/>
        <end position="556"/>
    </location>
</feature>
<feature type="compositionally biased region" description="Low complexity" evidence="5">
    <location>
        <begin position="533"/>
        <end position="544"/>
    </location>
</feature>
<dbReference type="FunFam" id="2.10.110.10:FF:000060">
    <property type="entry name" value="Uncharacterized protein, isoform Z"/>
    <property type="match status" value="1"/>
</dbReference>
<feature type="compositionally biased region" description="Low complexity" evidence="5">
    <location>
        <begin position="169"/>
        <end position="184"/>
    </location>
</feature>
<dbReference type="GO" id="GO:0030036">
    <property type="term" value="P:actin cytoskeleton organization"/>
    <property type="evidence" value="ECO:0007669"/>
    <property type="project" value="TreeGrafter"/>
</dbReference>
<evidence type="ECO:0000256" key="1">
    <source>
        <dbReference type="ARBA" id="ARBA00022723"/>
    </source>
</evidence>
<evidence type="ECO:0000256" key="3">
    <source>
        <dbReference type="ARBA" id="ARBA00023038"/>
    </source>
</evidence>
<reference evidence="7" key="1">
    <citation type="submission" date="2023-06" db="EMBL/GenBank/DDBJ databases">
        <authorList>
            <person name="Delattre M."/>
        </authorList>
    </citation>
    <scope>NUCLEOTIDE SEQUENCE</scope>
    <source>
        <strain evidence="7">AF72</strain>
    </source>
</reference>
<dbReference type="SMART" id="SM00132">
    <property type="entry name" value="LIM"/>
    <property type="match status" value="4"/>
</dbReference>
<dbReference type="InterPro" id="IPR006643">
    <property type="entry name" value="Zasp-like_motif"/>
</dbReference>
<comment type="caution">
    <text evidence="7">The sequence shown here is derived from an EMBL/GenBank/DDBJ whole genome shotgun (WGS) entry which is preliminary data.</text>
</comment>
<dbReference type="GO" id="GO:0005912">
    <property type="term" value="C:adherens junction"/>
    <property type="evidence" value="ECO:0007669"/>
    <property type="project" value="TreeGrafter"/>
</dbReference>